<evidence type="ECO:0000313" key="2">
    <source>
        <dbReference type="EMBL" id="ACV78194.1"/>
    </source>
</evidence>
<organism evidence="2 3">
    <name type="scientific">Nakamurella multipartita (strain ATCC 700099 / DSM 44233 / CIP 104796 / JCM 9543 / NBRC 105858 / Y-104)</name>
    <name type="common">Microsphaera multipartita</name>
    <dbReference type="NCBI Taxonomy" id="479431"/>
    <lineage>
        <taxon>Bacteria</taxon>
        <taxon>Bacillati</taxon>
        <taxon>Actinomycetota</taxon>
        <taxon>Actinomycetes</taxon>
        <taxon>Nakamurellales</taxon>
        <taxon>Nakamurellaceae</taxon>
        <taxon>Nakamurella</taxon>
    </lineage>
</organism>
<evidence type="ECO:0000313" key="3">
    <source>
        <dbReference type="Proteomes" id="UP000002218"/>
    </source>
</evidence>
<dbReference type="Proteomes" id="UP000002218">
    <property type="component" value="Chromosome"/>
</dbReference>
<reference evidence="3" key="1">
    <citation type="submission" date="2009-09" db="EMBL/GenBank/DDBJ databases">
        <title>The complete genome of Nakamurella multipartita DSM 44233.</title>
        <authorList>
            <consortium name="US DOE Joint Genome Institute (JGI-PGF)"/>
            <person name="Lucas S."/>
            <person name="Copeland A."/>
            <person name="Lapidus A."/>
            <person name="Glavina del Rio T."/>
            <person name="Dalin E."/>
            <person name="Tice H."/>
            <person name="Bruce D."/>
            <person name="Goodwin L."/>
            <person name="Pitluck S."/>
            <person name="Kyrpides N."/>
            <person name="Mavromatis K."/>
            <person name="Ivanova N."/>
            <person name="Ovchinnikova G."/>
            <person name="Sims D."/>
            <person name="Meincke L."/>
            <person name="Brettin T."/>
            <person name="Detter J.C."/>
            <person name="Han C."/>
            <person name="Larimer F."/>
            <person name="Land M."/>
            <person name="Hauser L."/>
            <person name="Markowitz V."/>
            <person name="Cheng J.-F."/>
            <person name="Hugenholtz P."/>
            <person name="Woyke T."/>
            <person name="Wu D."/>
            <person name="Klenk H.-P."/>
            <person name="Eisen J.A."/>
        </authorList>
    </citation>
    <scope>NUCLEOTIDE SEQUENCE [LARGE SCALE GENOMIC DNA]</scope>
    <source>
        <strain evidence="3">ATCC 700099 / DSM 44233 / CIP 104796 / JCM 9543 / NBRC 105858 / Y-104</strain>
    </source>
</reference>
<reference evidence="2 3" key="2">
    <citation type="journal article" date="2010" name="Stand. Genomic Sci.">
        <title>Complete genome sequence of Nakamurella multipartita type strain (Y-104).</title>
        <authorList>
            <person name="Tice H."/>
            <person name="Mayilraj S."/>
            <person name="Sims D."/>
            <person name="Lapidus A."/>
            <person name="Nolan M."/>
            <person name="Lucas S."/>
            <person name="Glavina Del Rio T."/>
            <person name="Copeland A."/>
            <person name="Cheng J.F."/>
            <person name="Meincke L."/>
            <person name="Bruce D."/>
            <person name="Goodwin L."/>
            <person name="Pitluck S."/>
            <person name="Ivanova N."/>
            <person name="Mavromatis K."/>
            <person name="Ovchinnikova G."/>
            <person name="Pati A."/>
            <person name="Chen A."/>
            <person name="Palaniappan K."/>
            <person name="Land M."/>
            <person name="Hauser L."/>
            <person name="Chang Y.J."/>
            <person name="Jeffries C.D."/>
            <person name="Detter J.C."/>
            <person name="Brettin T."/>
            <person name="Rohde M."/>
            <person name="Goker M."/>
            <person name="Bristow J."/>
            <person name="Eisen J.A."/>
            <person name="Markowitz V."/>
            <person name="Hugenholtz P."/>
            <person name="Kyrpides N.C."/>
            <person name="Klenk H.P."/>
            <person name="Chen F."/>
        </authorList>
    </citation>
    <scope>NUCLEOTIDE SEQUENCE [LARGE SCALE GENOMIC DNA]</scope>
    <source>
        <strain evidence="3">ATCC 700099 / DSM 44233 / CIP 104796 / JCM 9543 / NBRC 105858 / Y-104</strain>
    </source>
</reference>
<dbReference type="InParanoid" id="C8XGL1"/>
<dbReference type="KEGG" id="nml:Namu_1804"/>
<dbReference type="AlphaFoldDB" id="C8XGL1"/>
<name>C8XGL1_NAKMY</name>
<feature type="region of interest" description="Disordered" evidence="1">
    <location>
        <begin position="75"/>
        <end position="148"/>
    </location>
</feature>
<accession>C8XGL1</accession>
<gene>
    <name evidence="2" type="ordered locus">Namu_1804</name>
</gene>
<dbReference type="EMBL" id="CP001737">
    <property type="protein sequence ID" value="ACV78194.1"/>
    <property type="molecule type" value="Genomic_DNA"/>
</dbReference>
<dbReference type="HOGENOM" id="CLU_524600_0_0_11"/>
<protein>
    <submittedName>
        <fullName evidence="2">Uncharacterized protein</fullName>
    </submittedName>
</protein>
<evidence type="ECO:0000256" key="1">
    <source>
        <dbReference type="SAM" id="MobiDB-lite"/>
    </source>
</evidence>
<keyword evidence="3" id="KW-1185">Reference proteome</keyword>
<feature type="region of interest" description="Disordered" evidence="1">
    <location>
        <begin position="1"/>
        <end position="45"/>
    </location>
</feature>
<sequence>MWLNGQVISPVPDQSPSHRHRRADRAEAPDLAAADSEPLPPFAPAPVPGLVGPIRRKVGFELELGLDLAKGRVLSAPTTSAKSKQPSKEYASSGRPLRAETDWLLESSEEDEPQSGMQRSKDQTITKGETIRSGAGWRLTPDGGDGNWYPEFITDPVDEDKQPDRLPQIMQQLGTTVTKEWSDLRPGQYLDQGRGFVIGWAPQQRRKGLAANIHITVGVRPDRLIDLMGTLVQLAGGTKGKKKKLQPSLDENADDGAPSLAIDRSTLQILDRAVQQGQSAPGDPVYQGLVALMGTYVAGELRILDRLDDVIYELKPYGFHRLIDAADLREFLLTGTITNAESLGFIVKSHRTFDAFAKELREHLAEMGPAAAKLNVPILSRSSLAELRKATTIAAFGPFLDHVLAAAGRTSQESTLPLFPLGIANPKRTRTIEAQPTITIEQWVKSVFDGRNLTFTDETKSFESVGPVLGTCLCFWETRADGAVIEIRALDGDRPVEPARWDGLAKDVVGMMRSLNDTS</sequence>
<proteinExistence type="predicted"/>